<name>A0A6V7GVB9_9HYME</name>
<feature type="non-terminal residue" evidence="1">
    <location>
        <position position="1"/>
    </location>
</feature>
<gene>
    <name evidence="1" type="ORF">MHI_LOCUS84341</name>
</gene>
<sequence>RPAKESKVPPPVFTKPKIQKLTETRSETAIFKSVYSCVKRIESKVETVMKEIKDQI</sequence>
<keyword evidence="2" id="KW-1185">Reference proteome</keyword>
<comment type="caution">
    <text evidence="1">The sequence shown here is derived from an EMBL/GenBank/DDBJ whole genome shotgun (WGS) entry which is preliminary data.</text>
</comment>
<accession>A0A6V7GVB9</accession>
<dbReference type="AlphaFoldDB" id="A0A6V7GVB9"/>
<dbReference type="Proteomes" id="UP000752696">
    <property type="component" value="Unassembled WGS sequence"/>
</dbReference>
<protein>
    <submittedName>
        <fullName evidence="1">Uncharacterized protein</fullName>
    </submittedName>
</protein>
<evidence type="ECO:0000313" key="1">
    <source>
        <dbReference type="EMBL" id="CAD1468895.1"/>
    </source>
</evidence>
<organism evidence="1 2">
    <name type="scientific">Heterotrigona itama</name>
    <dbReference type="NCBI Taxonomy" id="395501"/>
    <lineage>
        <taxon>Eukaryota</taxon>
        <taxon>Metazoa</taxon>
        <taxon>Ecdysozoa</taxon>
        <taxon>Arthropoda</taxon>
        <taxon>Hexapoda</taxon>
        <taxon>Insecta</taxon>
        <taxon>Pterygota</taxon>
        <taxon>Neoptera</taxon>
        <taxon>Endopterygota</taxon>
        <taxon>Hymenoptera</taxon>
        <taxon>Apocrita</taxon>
        <taxon>Aculeata</taxon>
        <taxon>Apoidea</taxon>
        <taxon>Anthophila</taxon>
        <taxon>Apidae</taxon>
        <taxon>Heterotrigona</taxon>
    </lineage>
</organism>
<evidence type="ECO:0000313" key="2">
    <source>
        <dbReference type="Proteomes" id="UP000752696"/>
    </source>
</evidence>
<proteinExistence type="predicted"/>
<reference evidence="1" key="1">
    <citation type="submission" date="2020-07" db="EMBL/GenBank/DDBJ databases">
        <authorList>
            <person name="Nazaruddin N."/>
        </authorList>
    </citation>
    <scope>NUCLEOTIDE SEQUENCE</scope>
</reference>
<dbReference type="EMBL" id="CAJDYZ010001471">
    <property type="protein sequence ID" value="CAD1468895.1"/>
    <property type="molecule type" value="Genomic_DNA"/>
</dbReference>